<protein>
    <submittedName>
        <fullName evidence="2">Uncharacterized protein</fullName>
    </submittedName>
</protein>
<evidence type="ECO:0000313" key="3">
    <source>
        <dbReference type="Proteomes" id="UP000262440"/>
    </source>
</evidence>
<feature type="compositionally biased region" description="Acidic residues" evidence="1">
    <location>
        <begin position="49"/>
        <end position="58"/>
    </location>
</feature>
<evidence type="ECO:0000256" key="1">
    <source>
        <dbReference type="SAM" id="MobiDB-lite"/>
    </source>
</evidence>
<dbReference type="EMBL" id="MH460463">
    <property type="protein sequence ID" value="AXG67293.1"/>
    <property type="molecule type" value="Genomic_DNA"/>
</dbReference>
<gene>
    <name evidence="2" type="ORF">AD1_249</name>
</gene>
<proteinExistence type="predicted"/>
<evidence type="ECO:0000313" key="2">
    <source>
        <dbReference type="EMBL" id="AXG67293.1"/>
    </source>
</evidence>
<accession>A0A384ZYF2</accession>
<feature type="region of interest" description="Disordered" evidence="1">
    <location>
        <begin position="47"/>
        <end position="86"/>
    </location>
</feature>
<dbReference type="Proteomes" id="UP000262440">
    <property type="component" value="Segment"/>
</dbReference>
<name>A0A384ZYF2_9CAUD</name>
<organism evidence="2 3">
    <name type="scientific">Dickeya phage vB_DsoM_AD1</name>
    <dbReference type="NCBI Taxonomy" id="2283029"/>
    <lineage>
        <taxon>Viruses</taxon>
        <taxon>Duplodnaviria</taxon>
        <taxon>Heunggongvirae</taxon>
        <taxon>Uroviricota</taxon>
        <taxon>Caudoviricetes</taxon>
        <taxon>Alexandravirus</taxon>
        <taxon>Alexandravirus AD1</taxon>
    </lineage>
</organism>
<feature type="compositionally biased region" description="Basic and acidic residues" evidence="1">
    <location>
        <begin position="59"/>
        <end position="79"/>
    </location>
</feature>
<keyword evidence="3" id="KW-1185">Reference proteome</keyword>
<sequence length="86" mass="9856">MIYEREELEDMPLDVLYHLASAKGLLDDLDDDDDAPDREVLVGMILDAQNEDEQAEQDAADKQRAEDDRDPRINRRDGQDGSDDYC</sequence>
<reference evidence="2 3" key="1">
    <citation type="journal article" date="2018" name="Front. Microbiol.">
        <title>Jumbo Bacteriophages Are Represented Within an Increasing Diversity of Environmental Viruses Infecting the Emerging Phytopathogen, Dickeya solani.</title>
        <authorList>
            <person name="Day A.W."/>
            <person name="Ahn J."/>
            <person name="Salmond G.P.C."/>
        </authorList>
    </citation>
    <scope>NUCLEOTIDE SEQUENCE [LARGE SCALE GENOMIC DNA]</scope>
</reference>